<proteinExistence type="inferred from homology"/>
<keyword evidence="12" id="KW-1185">Reference proteome</keyword>
<name>A0A916YCT4_9HYPH</name>
<comment type="caution">
    <text evidence="11">The sequence shown here is derived from an EMBL/GenBank/DDBJ whole genome shotgun (WGS) entry which is preliminary data.</text>
</comment>
<evidence type="ECO:0000313" key="11">
    <source>
        <dbReference type="EMBL" id="GGD39447.1"/>
    </source>
</evidence>
<evidence type="ECO:0000313" key="12">
    <source>
        <dbReference type="Proteomes" id="UP000613160"/>
    </source>
</evidence>
<dbReference type="PANTHER" id="PTHR12815:SF23">
    <property type="entry name" value="OUTER MEMBRANE PROTEIN ASSEMBLY FACTOR BAMA"/>
    <property type="match status" value="1"/>
</dbReference>
<keyword evidence="3 8" id="KW-0812">Transmembrane</keyword>
<comment type="function">
    <text evidence="8">Part of the outer membrane protein assembly complex, which is involved in assembly and insertion of beta-barrel proteins into the outer membrane.</text>
</comment>
<dbReference type="PANTHER" id="PTHR12815">
    <property type="entry name" value="SORTING AND ASSEMBLY MACHINERY SAMM50 PROTEIN FAMILY MEMBER"/>
    <property type="match status" value="1"/>
</dbReference>
<dbReference type="GO" id="GO:0051205">
    <property type="term" value="P:protein insertion into membrane"/>
    <property type="evidence" value="ECO:0007669"/>
    <property type="project" value="UniProtKB-UniRule"/>
</dbReference>
<feature type="domain" description="POTRA" evidence="10">
    <location>
        <begin position="106"/>
        <end position="183"/>
    </location>
</feature>
<evidence type="ECO:0000256" key="7">
    <source>
        <dbReference type="ARBA" id="ARBA00023237"/>
    </source>
</evidence>
<evidence type="ECO:0000256" key="2">
    <source>
        <dbReference type="ARBA" id="ARBA00022452"/>
    </source>
</evidence>
<dbReference type="PROSITE" id="PS51779">
    <property type="entry name" value="POTRA"/>
    <property type="match status" value="4"/>
</dbReference>
<dbReference type="Proteomes" id="UP000613160">
    <property type="component" value="Unassembled WGS sequence"/>
</dbReference>
<accession>A0A916YCT4</accession>
<dbReference type="PIRSF" id="PIRSF006076">
    <property type="entry name" value="OM_assembly_OMP85"/>
    <property type="match status" value="1"/>
</dbReference>
<gene>
    <name evidence="8 11" type="primary">bamA</name>
    <name evidence="11" type="ORF">GCM10011335_47670</name>
</gene>
<dbReference type="InterPro" id="IPR010827">
    <property type="entry name" value="BamA/TamA_POTRA"/>
</dbReference>
<evidence type="ECO:0000256" key="6">
    <source>
        <dbReference type="ARBA" id="ARBA00023136"/>
    </source>
</evidence>
<dbReference type="Gene3D" id="3.10.20.310">
    <property type="entry name" value="membrane protein fhac"/>
    <property type="match status" value="5"/>
</dbReference>
<dbReference type="GO" id="GO:0009279">
    <property type="term" value="C:cell outer membrane"/>
    <property type="evidence" value="ECO:0007669"/>
    <property type="project" value="UniProtKB-SubCell"/>
</dbReference>
<dbReference type="EMBL" id="BMJJ01000015">
    <property type="protein sequence ID" value="GGD39447.1"/>
    <property type="molecule type" value="Genomic_DNA"/>
</dbReference>
<comment type="similarity">
    <text evidence="8">Belongs to the BamA family.</text>
</comment>
<dbReference type="HAMAP" id="MF_01430">
    <property type="entry name" value="OM_assembly_BamA"/>
    <property type="match status" value="1"/>
</dbReference>
<feature type="domain" description="POTRA" evidence="10">
    <location>
        <begin position="186"/>
        <end position="274"/>
    </location>
</feature>
<reference evidence="11" key="1">
    <citation type="journal article" date="2014" name="Int. J. Syst. Evol. Microbiol.">
        <title>Complete genome sequence of Corynebacterium casei LMG S-19264T (=DSM 44701T), isolated from a smear-ripened cheese.</title>
        <authorList>
            <consortium name="US DOE Joint Genome Institute (JGI-PGF)"/>
            <person name="Walter F."/>
            <person name="Albersmeier A."/>
            <person name="Kalinowski J."/>
            <person name="Ruckert C."/>
        </authorList>
    </citation>
    <scope>NUCLEOTIDE SEQUENCE</scope>
    <source>
        <strain evidence="11">CGMCC 1.15493</strain>
    </source>
</reference>
<dbReference type="NCBIfam" id="TIGR03303">
    <property type="entry name" value="OM_YaeT"/>
    <property type="match status" value="1"/>
</dbReference>
<comment type="subcellular location">
    <subcellularLocation>
        <location evidence="8">Cell outer membrane</location>
    </subcellularLocation>
    <subcellularLocation>
        <location evidence="1">Membrane</location>
    </subcellularLocation>
</comment>
<evidence type="ECO:0000256" key="4">
    <source>
        <dbReference type="ARBA" id="ARBA00022729"/>
    </source>
</evidence>
<feature type="signal peptide" evidence="8">
    <location>
        <begin position="1"/>
        <end position="37"/>
    </location>
</feature>
<evidence type="ECO:0000256" key="8">
    <source>
        <dbReference type="HAMAP-Rule" id="MF_01430"/>
    </source>
</evidence>
<dbReference type="RefSeq" id="WP_188854950.1">
    <property type="nucleotide sequence ID" value="NZ_BMJJ01000015.1"/>
</dbReference>
<reference evidence="11" key="2">
    <citation type="submission" date="2020-09" db="EMBL/GenBank/DDBJ databases">
        <authorList>
            <person name="Sun Q."/>
            <person name="Zhou Y."/>
        </authorList>
    </citation>
    <scope>NUCLEOTIDE SEQUENCE</scope>
    <source>
        <strain evidence="11">CGMCC 1.15493</strain>
    </source>
</reference>
<dbReference type="InterPro" id="IPR034746">
    <property type="entry name" value="POTRA"/>
</dbReference>
<dbReference type="InterPro" id="IPR039910">
    <property type="entry name" value="D15-like"/>
</dbReference>
<keyword evidence="5 8" id="KW-0677">Repeat</keyword>
<feature type="domain" description="POTRA" evidence="10">
    <location>
        <begin position="38"/>
        <end position="105"/>
    </location>
</feature>
<evidence type="ECO:0000256" key="9">
    <source>
        <dbReference type="NCBIfam" id="TIGR03303"/>
    </source>
</evidence>
<evidence type="ECO:0000256" key="1">
    <source>
        <dbReference type="ARBA" id="ARBA00004370"/>
    </source>
</evidence>
<keyword evidence="6 8" id="KW-0472">Membrane</keyword>
<keyword evidence="7 8" id="KW-0998">Cell outer membrane</keyword>
<comment type="subunit">
    <text evidence="8">Part of the Bam complex.</text>
</comment>
<dbReference type="Pfam" id="PF07244">
    <property type="entry name" value="POTRA"/>
    <property type="match status" value="5"/>
</dbReference>
<dbReference type="Pfam" id="PF01103">
    <property type="entry name" value="Omp85"/>
    <property type="match status" value="1"/>
</dbReference>
<evidence type="ECO:0000259" key="10">
    <source>
        <dbReference type="PROSITE" id="PS51779"/>
    </source>
</evidence>
<organism evidence="11 12">
    <name type="scientific">Aureimonas glaciei</name>
    <dbReference type="NCBI Taxonomy" id="1776957"/>
    <lineage>
        <taxon>Bacteria</taxon>
        <taxon>Pseudomonadati</taxon>
        <taxon>Pseudomonadota</taxon>
        <taxon>Alphaproteobacteria</taxon>
        <taxon>Hyphomicrobiales</taxon>
        <taxon>Aurantimonadaceae</taxon>
        <taxon>Aureimonas</taxon>
    </lineage>
</organism>
<keyword evidence="4 8" id="KW-0732">Signal</keyword>
<dbReference type="AlphaFoldDB" id="A0A916YCT4"/>
<keyword evidence="2 8" id="KW-1134">Transmembrane beta strand</keyword>
<feature type="chain" id="PRO_5038202200" description="Outer membrane protein assembly factor BamA" evidence="8">
    <location>
        <begin position="38"/>
        <end position="851"/>
    </location>
</feature>
<dbReference type="InterPro" id="IPR023707">
    <property type="entry name" value="OM_assembly_BamA"/>
</dbReference>
<evidence type="ECO:0000256" key="3">
    <source>
        <dbReference type="ARBA" id="ARBA00022692"/>
    </source>
</evidence>
<sequence precursor="true">MTAGSKLLQAASAFALSSTLLTATLGAQLVMVAPAHAAAVSRVEVRGNQRVEADTIRGLLAIRPGQNVGDAEIDEGVRKLYSTGLFSDVRISQAGGVVTVNVDENQIVNQVLFQGNSKLKDEQLAAAVQTQSRGAYSAATAETDVAAIKDAYVKIGRSDATVSVRTLPVENNRTNVVFDIDEGDRTKIGQINFVGNNAYGDGRLKEVVALRESGLLSFIQRNDVYSEDRLRADEETLRRFYYNHGYADFRIVSSVAELNDAENQYTVTFTVEEGERYTYGAINVESSIPGVDTEVLKSEVKTDTGDVYNAEQVEKSLVAVTNKVAESGYAFAQVTPRGNRDFNNRTISIDYVVDQGQRAYIERLDIRGNTKTRDYVIRREFDVSEGDAFNQVLVQRAKQRLEGLGFFTSVNISTAPGSEPDRVVVIVDVVEKSTGEFSIGGGYTTGGQSEGPVAEIGVTERNFLGRGQFVKVSAGFGADTRNYQLSFTEPYFLGRRLAAGFDIYTSTNTSESYDVERTGGSLRLAAPITDEVTAQIAYNFKQEKFGDDDGGRRVQDNSGNYYIETDSGTPTVIGSVASDYDLQDGQRFVTATCNNPNPYGLVSANVNGQSTDFSNAPKYTRSTIINEAICDSPYTTSSMSYALTYNTLDSTKDPRNGIIASFGQEVAGLGGDASFIKTTAKASYFQQLQEEYDVVGQLSVGGGNVSGLGDDLRVFDNFFKGQDIVRGFETKGIGPRQFELDGGGNTVGDGVAIGGENYLNASAETTFPLPLVSRDFGFRGALFADAGTLWGTEFAGQTGVVGDELKIRASAGVGLIWASPFGPLRVNYAHPFMKEDYDETQELSFGFSTRF</sequence>
<dbReference type="InterPro" id="IPR000184">
    <property type="entry name" value="Bac_surfAg_D15"/>
</dbReference>
<dbReference type="GO" id="GO:0043165">
    <property type="term" value="P:Gram-negative-bacterium-type cell outer membrane assembly"/>
    <property type="evidence" value="ECO:0007669"/>
    <property type="project" value="UniProtKB-UniRule"/>
</dbReference>
<feature type="domain" description="POTRA" evidence="10">
    <location>
        <begin position="359"/>
        <end position="432"/>
    </location>
</feature>
<evidence type="ECO:0000256" key="5">
    <source>
        <dbReference type="ARBA" id="ARBA00022737"/>
    </source>
</evidence>
<dbReference type="Gene3D" id="2.40.160.50">
    <property type="entry name" value="membrane protein fhac: a member of the omp85/tpsb transporter family"/>
    <property type="match status" value="1"/>
</dbReference>
<protein>
    <recommendedName>
        <fullName evidence="8 9">Outer membrane protein assembly factor BamA</fullName>
    </recommendedName>
</protein>